<accession>A0AAW8YHK6</accession>
<dbReference type="CDD" id="cd02869">
    <property type="entry name" value="PseudoU_synth_RluA_like"/>
    <property type="match status" value="1"/>
</dbReference>
<dbReference type="Pfam" id="PF00849">
    <property type="entry name" value="PseudoU_synth_2"/>
    <property type="match status" value="1"/>
</dbReference>
<sequence length="304" mass="34397">MTWTYHIKLDQSYPPQTLRELLQKTWWLSRKVVHFLRTERRVLVNQRYQPVSTVVRSGDLISLTFKESDFATPLPPFDPDSSQSPDVLFENDDLLVVNKPAGIKTHANQPHELGSMINFLQAYFAKKDANAYNVHRLDQWTSGALLVAKNPVVVPVLSRQISQKLIQRTYLCMVEGHLKSRSGTITLPIGLDPHDQRKRQINGPEAQPATTHYQVVREFAERSLLLVQLATGRTHQIRVHLAALGHPIVGDPLYNSLADGAPMRLHSWQVKFPLPFSQSWQTVTAPVPDYFGISLAEPAFDVGD</sequence>
<name>A0AAW8YHK6_PEDAC</name>
<dbReference type="InterPro" id="IPR006145">
    <property type="entry name" value="PsdUridine_synth_RsuA/RluA"/>
</dbReference>
<proteinExistence type="inferred from homology"/>
<dbReference type="InterPro" id="IPR006224">
    <property type="entry name" value="PsdUridine_synth_RluA-like_CS"/>
</dbReference>
<evidence type="ECO:0000313" key="6">
    <source>
        <dbReference type="EMBL" id="MDV2621251.1"/>
    </source>
</evidence>
<dbReference type="InterPro" id="IPR006225">
    <property type="entry name" value="PsdUridine_synth_RluC/D"/>
</dbReference>
<gene>
    <name evidence="6" type="ORF">R0G89_05840</name>
</gene>
<dbReference type="PROSITE" id="PS01129">
    <property type="entry name" value="PSI_RLU"/>
    <property type="match status" value="1"/>
</dbReference>
<dbReference type="GO" id="GO:0003723">
    <property type="term" value="F:RNA binding"/>
    <property type="evidence" value="ECO:0007669"/>
    <property type="project" value="InterPro"/>
</dbReference>
<evidence type="ECO:0000313" key="7">
    <source>
        <dbReference type="Proteomes" id="UP001280897"/>
    </source>
</evidence>
<comment type="catalytic activity">
    <reaction evidence="1 4">
        <text>a uridine in RNA = a pseudouridine in RNA</text>
        <dbReference type="Rhea" id="RHEA:48348"/>
        <dbReference type="Rhea" id="RHEA-COMP:12068"/>
        <dbReference type="Rhea" id="RHEA-COMP:12069"/>
        <dbReference type="ChEBI" id="CHEBI:65314"/>
        <dbReference type="ChEBI" id="CHEBI:65315"/>
    </reaction>
</comment>
<organism evidence="6 7">
    <name type="scientific">Pediococcus acidilactici</name>
    <dbReference type="NCBI Taxonomy" id="1254"/>
    <lineage>
        <taxon>Bacteria</taxon>
        <taxon>Bacillati</taxon>
        <taxon>Bacillota</taxon>
        <taxon>Bacilli</taxon>
        <taxon>Lactobacillales</taxon>
        <taxon>Lactobacillaceae</taxon>
        <taxon>Pediococcus</taxon>
        <taxon>Pediococcus acidilactici group</taxon>
    </lineage>
</organism>
<feature type="domain" description="Pseudouridine synthase RsuA/RluA-like" evidence="5">
    <location>
        <begin position="93"/>
        <end position="243"/>
    </location>
</feature>
<dbReference type="Gene3D" id="3.30.2350.10">
    <property type="entry name" value="Pseudouridine synthase"/>
    <property type="match status" value="1"/>
</dbReference>
<evidence type="ECO:0000256" key="3">
    <source>
        <dbReference type="PIRSR" id="PIRSR606225-1"/>
    </source>
</evidence>
<dbReference type="InterPro" id="IPR050188">
    <property type="entry name" value="RluA_PseudoU_synthase"/>
</dbReference>
<dbReference type="PANTHER" id="PTHR21600:SF87">
    <property type="entry name" value="RNA PSEUDOURIDYLATE SYNTHASE DOMAIN-CONTAINING PROTEIN 1"/>
    <property type="match status" value="1"/>
</dbReference>
<dbReference type="NCBIfam" id="TIGR00005">
    <property type="entry name" value="rluA_subfam"/>
    <property type="match status" value="1"/>
</dbReference>
<evidence type="ECO:0000259" key="5">
    <source>
        <dbReference type="Pfam" id="PF00849"/>
    </source>
</evidence>
<dbReference type="InterPro" id="IPR020103">
    <property type="entry name" value="PsdUridine_synth_cat_dom_sf"/>
</dbReference>
<dbReference type="GO" id="GO:0140098">
    <property type="term" value="F:catalytic activity, acting on RNA"/>
    <property type="evidence" value="ECO:0007669"/>
    <property type="project" value="UniProtKB-ARBA"/>
</dbReference>
<dbReference type="SUPFAM" id="SSF55120">
    <property type="entry name" value="Pseudouridine synthase"/>
    <property type="match status" value="1"/>
</dbReference>
<comment type="similarity">
    <text evidence="2 4">Belongs to the pseudouridine synthase RluA family.</text>
</comment>
<keyword evidence="4 6" id="KW-0413">Isomerase</keyword>
<dbReference type="GO" id="GO:0000455">
    <property type="term" value="P:enzyme-directed rRNA pseudouridine synthesis"/>
    <property type="evidence" value="ECO:0007669"/>
    <property type="project" value="TreeGrafter"/>
</dbReference>
<dbReference type="EC" id="5.4.99.-" evidence="4"/>
<dbReference type="AlphaFoldDB" id="A0AAW8YHK6"/>
<dbReference type="GO" id="GO:0009982">
    <property type="term" value="F:pseudouridine synthase activity"/>
    <property type="evidence" value="ECO:0007669"/>
    <property type="project" value="InterPro"/>
</dbReference>
<dbReference type="RefSeq" id="WP_036685206.1">
    <property type="nucleotide sequence ID" value="NZ_CP050079.1"/>
</dbReference>
<comment type="function">
    <text evidence="4">Responsible for synthesis of pseudouridine from uracil.</text>
</comment>
<dbReference type="PANTHER" id="PTHR21600">
    <property type="entry name" value="MITOCHONDRIAL RNA PSEUDOURIDINE SYNTHASE"/>
    <property type="match status" value="1"/>
</dbReference>
<dbReference type="EMBL" id="JAWJAV010000003">
    <property type="protein sequence ID" value="MDV2621251.1"/>
    <property type="molecule type" value="Genomic_DNA"/>
</dbReference>
<comment type="caution">
    <text evidence="6">The sequence shown here is derived from an EMBL/GenBank/DDBJ whole genome shotgun (WGS) entry which is preliminary data.</text>
</comment>
<evidence type="ECO:0000256" key="4">
    <source>
        <dbReference type="RuleBase" id="RU362028"/>
    </source>
</evidence>
<reference evidence="6" key="1">
    <citation type="journal article" date="2023" name="PeerJ">
        <title>Selection and evaluation of lactic acid bacteria from chicken feces in Thailand as potential probiotics.</title>
        <authorList>
            <person name="Khurajog B."/>
            <person name="Disastra Y."/>
            <person name="Lawwyne L.D."/>
            <person name="Sirichokchatchawan W."/>
            <person name="Niyomtham W."/>
            <person name="Yindee J."/>
            <person name="Hampson D.J."/>
            <person name="Prapasarakul N."/>
        </authorList>
    </citation>
    <scope>NUCLEOTIDE SEQUENCE</scope>
    <source>
        <strain evidence="6">BF9</strain>
    </source>
</reference>
<protein>
    <recommendedName>
        <fullName evidence="4">Pseudouridine synthase</fullName>
        <ecNumber evidence="4">5.4.99.-</ecNumber>
    </recommendedName>
</protein>
<dbReference type="Proteomes" id="UP001280897">
    <property type="component" value="Unassembled WGS sequence"/>
</dbReference>
<evidence type="ECO:0000256" key="1">
    <source>
        <dbReference type="ARBA" id="ARBA00000073"/>
    </source>
</evidence>
<evidence type="ECO:0000256" key="2">
    <source>
        <dbReference type="ARBA" id="ARBA00010876"/>
    </source>
</evidence>
<feature type="active site" evidence="3">
    <location>
        <position position="138"/>
    </location>
</feature>
<dbReference type="GeneID" id="57365199"/>
<reference evidence="6" key="2">
    <citation type="submission" date="2023-10" db="EMBL/GenBank/DDBJ databases">
        <authorList>
            <person name="Khurajog B."/>
        </authorList>
    </citation>
    <scope>NUCLEOTIDE SEQUENCE</scope>
    <source>
        <strain evidence="6">BF9</strain>
    </source>
</reference>